<feature type="signal peptide" evidence="2">
    <location>
        <begin position="1"/>
        <end position="25"/>
    </location>
</feature>
<dbReference type="Proteomes" id="UP000236724">
    <property type="component" value="Unassembled WGS sequence"/>
</dbReference>
<dbReference type="PANTHER" id="PTHR34183">
    <property type="entry name" value="ENDOLYTIC PEPTIDOGLYCAN TRANSGLYCOSYLASE RLPA"/>
    <property type="match status" value="1"/>
</dbReference>
<gene>
    <name evidence="4" type="ORF">MBHS_01946</name>
</gene>
<dbReference type="NCBIfam" id="TIGR00413">
    <property type="entry name" value="rlpA"/>
    <property type="match status" value="1"/>
</dbReference>
<dbReference type="InterPro" id="IPR012997">
    <property type="entry name" value="RplA"/>
</dbReference>
<comment type="similarity">
    <text evidence="1">Belongs to the RlpA family.</text>
</comment>
<dbReference type="InterPro" id="IPR007730">
    <property type="entry name" value="SPOR-like_dom"/>
</dbReference>
<dbReference type="OrthoDB" id="9779128at2"/>
<dbReference type="PROSITE" id="PS51257">
    <property type="entry name" value="PROKAR_LIPOPROTEIN"/>
    <property type="match status" value="1"/>
</dbReference>
<dbReference type="Gene3D" id="3.30.70.1070">
    <property type="entry name" value="Sporulation related repeat"/>
    <property type="match status" value="1"/>
</dbReference>
<dbReference type="InterPro" id="IPR009009">
    <property type="entry name" value="RlpA-like_DPBB"/>
</dbReference>
<dbReference type="Pfam" id="PF05036">
    <property type="entry name" value="SPOR"/>
    <property type="match status" value="1"/>
</dbReference>
<dbReference type="Gene3D" id="2.40.40.10">
    <property type="entry name" value="RlpA-like domain"/>
    <property type="match status" value="1"/>
</dbReference>
<evidence type="ECO:0000313" key="5">
    <source>
        <dbReference type="Proteomes" id="UP000236724"/>
    </source>
</evidence>
<dbReference type="InterPro" id="IPR036680">
    <property type="entry name" value="SPOR-like_sf"/>
</dbReference>
<reference evidence="4 5" key="1">
    <citation type="submission" date="2016-10" db="EMBL/GenBank/DDBJ databases">
        <authorList>
            <person name="de Groot N.N."/>
        </authorList>
    </citation>
    <scope>NUCLEOTIDE SEQUENCE [LARGE SCALE GENOMIC DNA]</scope>
    <source>
        <strain evidence="4">MBHS1</strain>
    </source>
</reference>
<evidence type="ECO:0000256" key="2">
    <source>
        <dbReference type="SAM" id="SignalP"/>
    </source>
</evidence>
<feature type="domain" description="SPOR" evidence="3">
    <location>
        <begin position="191"/>
        <end position="266"/>
    </location>
</feature>
<feature type="chain" id="PRO_5014919167" evidence="2">
    <location>
        <begin position="26"/>
        <end position="266"/>
    </location>
</feature>
<dbReference type="InterPro" id="IPR036908">
    <property type="entry name" value="RlpA-like_sf"/>
</dbReference>
<dbReference type="CDD" id="cd22268">
    <property type="entry name" value="DPBB_RlpA-like"/>
    <property type="match status" value="1"/>
</dbReference>
<sequence>MFLNYLKLIVLLSCSLLLSSLTACSAPPPVIPQPTDKPIASDVMPMPGKMALMAAMPEAMLDKSIYQQTFRGTASWYTLAEHGLQTSSGEVYDLYRLTAAHASLPLGMYVRVKNRQHTVVVRINDRLPKANNHALKLSWEAAKQLKLKKNKTQVIFQVLQPRSMQQTAASIKIQANTQSTGTEKAGNALLKTSQKGLYLQLGAFSSYQNALQYQAQLLANLEQPVEVYAEQGLFRVQIGPIAETDVKTWQTYLRQHGVEKSILVSR</sequence>
<keyword evidence="5" id="KW-1185">Reference proteome</keyword>
<organism evidence="4 5">
    <name type="scientific">Candidatus Venteria ishoeyi</name>
    <dbReference type="NCBI Taxonomy" id="1899563"/>
    <lineage>
        <taxon>Bacteria</taxon>
        <taxon>Pseudomonadati</taxon>
        <taxon>Pseudomonadota</taxon>
        <taxon>Gammaproteobacteria</taxon>
        <taxon>Thiotrichales</taxon>
        <taxon>Thiotrichaceae</taxon>
        <taxon>Venteria</taxon>
    </lineage>
</organism>
<dbReference type="PANTHER" id="PTHR34183:SF1">
    <property type="entry name" value="ENDOLYTIC PEPTIDOGLYCAN TRANSGLYCOSYLASE RLPA"/>
    <property type="match status" value="1"/>
</dbReference>
<dbReference type="SUPFAM" id="SSF110997">
    <property type="entry name" value="Sporulation related repeat"/>
    <property type="match status" value="1"/>
</dbReference>
<accession>A0A1H6F9N3</accession>
<evidence type="ECO:0000259" key="3">
    <source>
        <dbReference type="PROSITE" id="PS51724"/>
    </source>
</evidence>
<protein>
    <submittedName>
        <fullName evidence="4">RlpA-like protein</fullName>
    </submittedName>
</protein>
<keyword evidence="2" id="KW-0732">Signal</keyword>
<dbReference type="RefSeq" id="WP_103919918.1">
    <property type="nucleotide sequence ID" value="NZ_FMSV02000429.1"/>
</dbReference>
<dbReference type="PROSITE" id="PS51724">
    <property type="entry name" value="SPOR"/>
    <property type="match status" value="1"/>
</dbReference>
<dbReference type="GO" id="GO:0042834">
    <property type="term" value="F:peptidoglycan binding"/>
    <property type="evidence" value="ECO:0007669"/>
    <property type="project" value="InterPro"/>
</dbReference>
<proteinExistence type="inferred from homology"/>
<name>A0A1H6F9N3_9GAMM</name>
<dbReference type="EMBL" id="FMSV02000429">
    <property type="protein sequence ID" value="SEH06091.1"/>
    <property type="molecule type" value="Genomic_DNA"/>
</dbReference>
<dbReference type="AlphaFoldDB" id="A0A1H6F9N3"/>
<evidence type="ECO:0000313" key="4">
    <source>
        <dbReference type="EMBL" id="SEH06091.1"/>
    </source>
</evidence>
<dbReference type="Pfam" id="PF03330">
    <property type="entry name" value="DPBB_1"/>
    <property type="match status" value="1"/>
</dbReference>
<evidence type="ECO:0000256" key="1">
    <source>
        <dbReference type="RuleBase" id="RU003495"/>
    </source>
</evidence>